<dbReference type="OrthoDB" id="10518029at2759"/>
<evidence type="ECO:0000313" key="2">
    <source>
        <dbReference type="EMBL" id="CAB3250966.1"/>
    </source>
</evidence>
<keyword evidence="3" id="KW-1185">Reference proteome</keyword>
<gene>
    <name evidence="1" type="ORF">APLA_LOCUS10078</name>
    <name evidence="2" type="ORF">APLA_LOCUS12821</name>
</gene>
<dbReference type="AlphaFoldDB" id="A0A8S1A868"/>
<reference evidence="3 4" key="1">
    <citation type="submission" date="2020-04" db="EMBL/GenBank/DDBJ databases">
        <authorList>
            <person name="Wallbank WR R."/>
            <person name="Pardo Diaz C."/>
            <person name="Kozak K."/>
            <person name="Martin S."/>
            <person name="Jiggins C."/>
            <person name="Moest M."/>
            <person name="Warren A I."/>
            <person name="Byers J.R.P. K."/>
            <person name="Montejo-Kovacevich G."/>
            <person name="Yen C E."/>
        </authorList>
    </citation>
    <scope>NUCLEOTIDE SEQUENCE [LARGE SCALE GENOMIC DNA]</scope>
</reference>
<protein>
    <submittedName>
        <fullName evidence="1">Uncharacterized protein</fullName>
    </submittedName>
</protein>
<proteinExistence type="predicted"/>
<dbReference type="EMBL" id="CADEBC010000541">
    <property type="protein sequence ID" value="CAB3250966.1"/>
    <property type="molecule type" value="Genomic_DNA"/>
</dbReference>
<evidence type="ECO:0000313" key="1">
    <source>
        <dbReference type="EMBL" id="CAB3242791.1"/>
    </source>
</evidence>
<sequence>MYVTNELYLSYVDGRSQGPRFSEHSECLQVALNKIRELSMRRCCHLAAPDRANKHICDVAGARAHTAFRPRNVSPAIVSSVASAPLT</sequence>
<dbReference type="Proteomes" id="UP000494106">
    <property type="component" value="Unassembled WGS sequence"/>
</dbReference>
<evidence type="ECO:0000313" key="4">
    <source>
        <dbReference type="Proteomes" id="UP000494256"/>
    </source>
</evidence>
<organism evidence="1 4">
    <name type="scientific">Arctia plantaginis</name>
    <name type="common">Wood tiger moth</name>
    <name type="synonym">Phalaena plantaginis</name>
    <dbReference type="NCBI Taxonomy" id="874455"/>
    <lineage>
        <taxon>Eukaryota</taxon>
        <taxon>Metazoa</taxon>
        <taxon>Ecdysozoa</taxon>
        <taxon>Arthropoda</taxon>
        <taxon>Hexapoda</taxon>
        <taxon>Insecta</taxon>
        <taxon>Pterygota</taxon>
        <taxon>Neoptera</taxon>
        <taxon>Endopterygota</taxon>
        <taxon>Lepidoptera</taxon>
        <taxon>Glossata</taxon>
        <taxon>Ditrysia</taxon>
        <taxon>Noctuoidea</taxon>
        <taxon>Erebidae</taxon>
        <taxon>Arctiinae</taxon>
        <taxon>Arctia</taxon>
    </lineage>
</organism>
<dbReference type="Proteomes" id="UP000494256">
    <property type="component" value="Unassembled WGS sequence"/>
</dbReference>
<accession>A0A8S1A868</accession>
<evidence type="ECO:0000313" key="3">
    <source>
        <dbReference type="Proteomes" id="UP000494106"/>
    </source>
</evidence>
<comment type="caution">
    <text evidence="1">The sequence shown here is derived from an EMBL/GenBank/DDBJ whole genome shotgun (WGS) entry which is preliminary data.</text>
</comment>
<name>A0A8S1A868_ARCPL</name>
<dbReference type="EMBL" id="CADEBD010000314">
    <property type="protein sequence ID" value="CAB3242791.1"/>
    <property type="molecule type" value="Genomic_DNA"/>
</dbReference>